<evidence type="ECO:0000313" key="1">
    <source>
        <dbReference type="EMBL" id="QHU11593.1"/>
    </source>
</evidence>
<sequence length="128" mass="14725">MKFAKWLLCFGTPLLNKIDVRLMPIRTSPVTQFNLDVNTTINHWTPFEPIRSRLSLRFQSPLVHRIRDFYIIHQGTKWAPSGHQSIHSFLVHFLVEEDPFLPSLDGQNLGCVTCSLLNETISSKPLLV</sequence>
<accession>A0A6C0K1Z4</accession>
<name>A0A6C0K1Z4_9ZZZZ</name>
<dbReference type="EMBL" id="MN740786">
    <property type="protein sequence ID" value="QHU11593.1"/>
    <property type="molecule type" value="Genomic_DNA"/>
</dbReference>
<proteinExistence type="predicted"/>
<dbReference type="AlphaFoldDB" id="A0A6C0K1Z4"/>
<protein>
    <submittedName>
        <fullName evidence="1">Uncharacterized protein</fullName>
    </submittedName>
</protein>
<organism evidence="1">
    <name type="scientific">viral metagenome</name>
    <dbReference type="NCBI Taxonomy" id="1070528"/>
    <lineage>
        <taxon>unclassified sequences</taxon>
        <taxon>metagenomes</taxon>
        <taxon>organismal metagenomes</taxon>
    </lineage>
</organism>
<reference evidence="1" key="1">
    <citation type="journal article" date="2020" name="Nature">
        <title>Giant virus diversity and host interactions through global metagenomics.</title>
        <authorList>
            <person name="Schulz F."/>
            <person name="Roux S."/>
            <person name="Paez-Espino D."/>
            <person name="Jungbluth S."/>
            <person name="Walsh D.A."/>
            <person name="Denef V.J."/>
            <person name="McMahon K.D."/>
            <person name="Konstantinidis K.T."/>
            <person name="Eloe-Fadrosh E.A."/>
            <person name="Kyrpides N.C."/>
            <person name="Woyke T."/>
        </authorList>
    </citation>
    <scope>NUCLEOTIDE SEQUENCE</scope>
    <source>
        <strain evidence="1">GVMAG-S-1101169-75</strain>
    </source>
</reference>